<keyword evidence="1" id="KW-1133">Transmembrane helix</keyword>
<dbReference type="EMBL" id="CP144699">
    <property type="protein sequence ID" value="WVZ20794.1"/>
    <property type="molecule type" value="Genomic_DNA"/>
</dbReference>
<evidence type="ECO:0000313" key="2">
    <source>
        <dbReference type="EMBL" id="WVZ20794.1"/>
    </source>
</evidence>
<feature type="transmembrane region" description="Helical" evidence="1">
    <location>
        <begin position="78"/>
        <end position="100"/>
    </location>
</feature>
<name>A0AAQ3S9P6_VIGMU</name>
<accession>A0AAQ3S9P6</accession>
<sequence>MDGPPPFQSLPTPFQIFFNYKLYFLLNHLLSFFFFYFFSLSLFLSYPFSLYHSPYLTPPAFRFSFSFVYVFSSTILHIHFHFILSFFFILVPTCVLMMRWSKNDYYSEKSKEQRPQI</sequence>
<keyword evidence="3" id="KW-1185">Reference proteome</keyword>
<evidence type="ECO:0000256" key="1">
    <source>
        <dbReference type="SAM" id="Phobius"/>
    </source>
</evidence>
<keyword evidence="1" id="KW-0472">Membrane</keyword>
<proteinExistence type="predicted"/>
<feature type="transmembrane region" description="Helical" evidence="1">
    <location>
        <begin position="20"/>
        <end position="43"/>
    </location>
</feature>
<dbReference type="Proteomes" id="UP001374535">
    <property type="component" value="Chromosome 2"/>
</dbReference>
<reference evidence="2 3" key="1">
    <citation type="journal article" date="2023" name="Life. Sci Alliance">
        <title>Evolutionary insights into 3D genome organization and epigenetic landscape of Vigna mungo.</title>
        <authorList>
            <person name="Junaid A."/>
            <person name="Singh B."/>
            <person name="Bhatia S."/>
        </authorList>
    </citation>
    <scope>NUCLEOTIDE SEQUENCE [LARGE SCALE GENOMIC DNA]</scope>
    <source>
        <strain evidence="2">Urdbean</strain>
    </source>
</reference>
<organism evidence="2 3">
    <name type="scientific">Vigna mungo</name>
    <name type="common">Black gram</name>
    <name type="synonym">Phaseolus mungo</name>
    <dbReference type="NCBI Taxonomy" id="3915"/>
    <lineage>
        <taxon>Eukaryota</taxon>
        <taxon>Viridiplantae</taxon>
        <taxon>Streptophyta</taxon>
        <taxon>Embryophyta</taxon>
        <taxon>Tracheophyta</taxon>
        <taxon>Spermatophyta</taxon>
        <taxon>Magnoliopsida</taxon>
        <taxon>eudicotyledons</taxon>
        <taxon>Gunneridae</taxon>
        <taxon>Pentapetalae</taxon>
        <taxon>rosids</taxon>
        <taxon>fabids</taxon>
        <taxon>Fabales</taxon>
        <taxon>Fabaceae</taxon>
        <taxon>Papilionoideae</taxon>
        <taxon>50 kb inversion clade</taxon>
        <taxon>NPAAA clade</taxon>
        <taxon>indigoferoid/millettioid clade</taxon>
        <taxon>Phaseoleae</taxon>
        <taxon>Vigna</taxon>
    </lineage>
</organism>
<keyword evidence="1" id="KW-0812">Transmembrane</keyword>
<gene>
    <name evidence="2" type="ORF">V8G54_008116</name>
</gene>
<dbReference type="AlphaFoldDB" id="A0AAQ3S9P6"/>
<protein>
    <submittedName>
        <fullName evidence="2">Uncharacterized protein</fullName>
    </submittedName>
</protein>
<evidence type="ECO:0000313" key="3">
    <source>
        <dbReference type="Proteomes" id="UP001374535"/>
    </source>
</evidence>